<protein>
    <submittedName>
        <fullName evidence="4">Flavin reductase</fullName>
    </submittedName>
</protein>
<dbReference type="SMART" id="SM00903">
    <property type="entry name" value="Flavin_Reduct"/>
    <property type="match status" value="1"/>
</dbReference>
<dbReference type="SUPFAM" id="SSF57802">
    <property type="entry name" value="Rubredoxin-like"/>
    <property type="match status" value="1"/>
</dbReference>
<dbReference type="CDD" id="cd00350">
    <property type="entry name" value="rubredoxin_like"/>
    <property type="match status" value="1"/>
</dbReference>
<dbReference type="InterPro" id="IPR048574">
    <property type="entry name" value="RUBY_RBDX"/>
</dbReference>
<organism evidence="4 5">
    <name type="scientific">Megamonas hypermegale</name>
    <dbReference type="NCBI Taxonomy" id="158847"/>
    <lineage>
        <taxon>Bacteria</taxon>
        <taxon>Bacillati</taxon>
        <taxon>Bacillota</taxon>
        <taxon>Negativicutes</taxon>
        <taxon>Selenomonadales</taxon>
        <taxon>Selenomonadaceae</taxon>
        <taxon>Megamonas</taxon>
    </lineage>
</organism>
<comment type="caution">
    <text evidence="4">The sequence shown here is derived from an EMBL/GenBank/DDBJ whole genome shotgun (WGS) entry which is preliminary data.</text>
</comment>
<dbReference type="InterPro" id="IPR050268">
    <property type="entry name" value="NADH-dep_flavin_reductase"/>
</dbReference>
<accession>A0A921HPG1</accession>
<dbReference type="SUPFAM" id="SSF50475">
    <property type="entry name" value="FMN-binding split barrel"/>
    <property type="match status" value="1"/>
</dbReference>
<dbReference type="GO" id="GO:0010181">
    <property type="term" value="F:FMN binding"/>
    <property type="evidence" value="ECO:0007669"/>
    <property type="project" value="InterPro"/>
</dbReference>
<gene>
    <name evidence="4" type="ORF">K8V65_07825</name>
</gene>
<sequence length="213" mass="23927">MEMAALWKLSYGMYAIGTLDGERPTGCIVNTVIQITSDNPVIAISMNKKNYTYECIKRSGRFAVSVLSEQTSQNVIAKLGFSSGRDTDKFDGDIFDWEYMDGLPVVKENSCAHITAEVVSMTEMETHFVILARVKDAVVTSNYTPMTYKYYHEVIKGKAPKNAPTYQAPEAKQDKETWVCGVCGYIYEGDLTQEPDDFVCPVCKQPKSMFEKQ</sequence>
<dbReference type="InterPro" id="IPR024934">
    <property type="entry name" value="Rubredoxin-like_dom"/>
</dbReference>
<dbReference type="InterPro" id="IPR002563">
    <property type="entry name" value="Flavin_Rdtase-like_dom"/>
</dbReference>
<dbReference type="EMBL" id="DYVR01000218">
    <property type="protein sequence ID" value="HJF85551.1"/>
    <property type="molecule type" value="Genomic_DNA"/>
</dbReference>
<reference evidence="4" key="1">
    <citation type="journal article" date="2021" name="PeerJ">
        <title>Extensive microbial diversity within the chicken gut microbiome revealed by metagenomics and culture.</title>
        <authorList>
            <person name="Gilroy R."/>
            <person name="Ravi A."/>
            <person name="Getino M."/>
            <person name="Pursley I."/>
            <person name="Horton D.L."/>
            <person name="Alikhan N.F."/>
            <person name="Baker D."/>
            <person name="Gharbi K."/>
            <person name="Hall N."/>
            <person name="Watson M."/>
            <person name="Adriaenssens E.M."/>
            <person name="Foster-Nyarko E."/>
            <person name="Jarju S."/>
            <person name="Secka A."/>
            <person name="Antonio M."/>
            <person name="Oren A."/>
            <person name="Chaudhuri R.R."/>
            <person name="La Ragione R."/>
            <person name="Hildebrand F."/>
            <person name="Pallen M.J."/>
        </authorList>
    </citation>
    <scope>NUCLEOTIDE SEQUENCE</scope>
    <source>
        <strain evidence="4">7318</strain>
    </source>
</reference>
<dbReference type="InterPro" id="IPR012349">
    <property type="entry name" value="Split_barrel_FMN-bd"/>
</dbReference>
<dbReference type="PANTHER" id="PTHR30466">
    <property type="entry name" value="FLAVIN REDUCTASE"/>
    <property type="match status" value="1"/>
</dbReference>
<dbReference type="Proteomes" id="UP000780768">
    <property type="component" value="Unassembled WGS sequence"/>
</dbReference>
<dbReference type="PROSITE" id="PS50903">
    <property type="entry name" value="RUBREDOXIN_LIKE"/>
    <property type="match status" value="1"/>
</dbReference>
<dbReference type="GO" id="GO:0005506">
    <property type="term" value="F:iron ion binding"/>
    <property type="evidence" value="ECO:0007669"/>
    <property type="project" value="InterPro"/>
</dbReference>
<reference evidence="4" key="2">
    <citation type="submission" date="2021-09" db="EMBL/GenBank/DDBJ databases">
        <authorList>
            <person name="Gilroy R."/>
        </authorList>
    </citation>
    <scope>NUCLEOTIDE SEQUENCE</scope>
    <source>
        <strain evidence="4">7318</strain>
    </source>
</reference>
<feature type="domain" description="Rubredoxin-like" evidence="3">
    <location>
        <begin position="175"/>
        <end position="213"/>
    </location>
</feature>
<dbReference type="RefSeq" id="WP_289548860.1">
    <property type="nucleotide sequence ID" value="NZ_CAKMHU010000017.1"/>
</dbReference>
<evidence type="ECO:0000259" key="3">
    <source>
        <dbReference type="PROSITE" id="PS50903"/>
    </source>
</evidence>
<dbReference type="GO" id="GO:0042602">
    <property type="term" value="F:riboflavin reductase (NADPH) activity"/>
    <property type="evidence" value="ECO:0007669"/>
    <property type="project" value="TreeGrafter"/>
</dbReference>
<evidence type="ECO:0000313" key="4">
    <source>
        <dbReference type="EMBL" id="HJF85551.1"/>
    </source>
</evidence>
<evidence type="ECO:0000256" key="2">
    <source>
        <dbReference type="ARBA" id="ARBA00023002"/>
    </source>
</evidence>
<dbReference type="PANTHER" id="PTHR30466:SF1">
    <property type="entry name" value="FMN REDUCTASE (NADH) RUTF"/>
    <property type="match status" value="1"/>
</dbReference>
<dbReference type="Gene3D" id="2.20.28.10">
    <property type="match status" value="1"/>
</dbReference>
<evidence type="ECO:0000256" key="1">
    <source>
        <dbReference type="ARBA" id="ARBA00001965"/>
    </source>
</evidence>
<keyword evidence="2" id="KW-0560">Oxidoreductase</keyword>
<name>A0A921HPG1_9FIRM</name>
<dbReference type="Gene3D" id="2.30.110.10">
    <property type="entry name" value="Electron Transport, Fmn-binding Protein, Chain A"/>
    <property type="match status" value="1"/>
</dbReference>
<evidence type="ECO:0000313" key="5">
    <source>
        <dbReference type="Proteomes" id="UP000780768"/>
    </source>
</evidence>
<proteinExistence type="predicted"/>
<comment type="cofactor">
    <cofactor evidence="1">
        <name>Fe(3+)</name>
        <dbReference type="ChEBI" id="CHEBI:29034"/>
    </cofactor>
</comment>
<dbReference type="Pfam" id="PF21349">
    <property type="entry name" value="RUBY_RBDX"/>
    <property type="match status" value="1"/>
</dbReference>
<dbReference type="AlphaFoldDB" id="A0A921HPG1"/>
<dbReference type="Pfam" id="PF01613">
    <property type="entry name" value="Flavin_Reduct"/>
    <property type="match status" value="1"/>
</dbReference>